<dbReference type="Pfam" id="PF00970">
    <property type="entry name" value="FAD_binding_6"/>
    <property type="match status" value="1"/>
</dbReference>
<dbReference type="EMBL" id="AMCI01003411">
    <property type="protein sequence ID" value="EJX00370.1"/>
    <property type="molecule type" value="Genomic_DNA"/>
</dbReference>
<reference evidence="2" key="1">
    <citation type="journal article" date="2012" name="PLoS ONE">
        <title>Gene sets for utilization of primary and secondary nutrition supplies in the distal gut of endangered iberian lynx.</title>
        <authorList>
            <person name="Alcaide M."/>
            <person name="Messina E."/>
            <person name="Richter M."/>
            <person name="Bargiela R."/>
            <person name="Peplies J."/>
            <person name="Huws S.A."/>
            <person name="Newbold C.J."/>
            <person name="Golyshin P.N."/>
            <person name="Simon M.A."/>
            <person name="Lopez G."/>
            <person name="Yakimov M.M."/>
            <person name="Ferrer M."/>
        </authorList>
    </citation>
    <scope>NUCLEOTIDE SEQUENCE</scope>
</reference>
<feature type="domain" description="FAD-binding FR-type" evidence="1">
    <location>
        <begin position="1"/>
        <end position="99"/>
    </location>
</feature>
<dbReference type="GO" id="GO:0034599">
    <property type="term" value="P:cellular response to oxidative stress"/>
    <property type="evidence" value="ECO:0007669"/>
    <property type="project" value="TreeGrafter"/>
</dbReference>
<protein>
    <submittedName>
        <fullName evidence="2">Ferredoxin--NADP reductase</fullName>
    </submittedName>
</protein>
<evidence type="ECO:0000313" key="2">
    <source>
        <dbReference type="EMBL" id="EJX00370.1"/>
    </source>
</evidence>
<comment type="caution">
    <text evidence="2">The sequence shown here is derived from an EMBL/GenBank/DDBJ whole genome shotgun (WGS) entry which is preliminary data.</text>
</comment>
<name>J9GKY3_9ZZZZ</name>
<dbReference type="GO" id="GO:0042167">
    <property type="term" value="P:heme catabolic process"/>
    <property type="evidence" value="ECO:0007669"/>
    <property type="project" value="TreeGrafter"/>
</dbReference>
<dbReference type="AlphaFoldDB" id="J9GKY3"/>
<dbReference type="SUPFAM" id="SSF63380">
    <property type="entry name" value="Riboflavin synthase domain-like"/>
    <property type="match status" value="1"/>
</dbReference>
<organism evidence="2">
    <name type="scientific">gut metagenome</name>
    <dbReference type="NCBI Taxonomy" id="749906"/>
    <lineage>
        <taxon>unclassified sequences</taxon>
        <taxon>metagenomes</taxon>
        <taxon>organismal metagenomes</taxon>
    </lineage>
</organism>
<dbReference type="GO" id="GO:0016491">
    <property type="term" value="F:oxidoreductase activity"/>
    <property type="evidence" value="ECO:0007669"/>
    <property type="project" value="InterPro"/>
</dbReference>
<dbReference type="Gene3D" id="2.40.30.10">
    <property type="entry name" value="Translation factors"/>
    <property type="match status" value="1"/>
</dbReference>
<gene>
    <name evidence="2" type="ORF">EVA_11522</name>
</gene>
<dbReference type="InterPro" id="IPR017938">
    <property type="entry name" value="Riboflavin_synthase-like_b-brl"/>
</dbReference>
<feature type="non-terminal residue" evidence="2">
    <location>
        <position position="120"/>
    </location>
</feature>
<dbReference type="InterPro" id="IPR051930">
    <property type="entry name" value="FNR_type-1"/>
</dbReference>
<sequence>MQKLTLLANQPVADGLYELTFTKPADWSFRAGQFARLGLDTPDGEPVFRAYSIASAPETATLRFLIKKVTDGQLSPRLCALKAGETVWLDGQADGTLLPSRVPGGQTMWLMATGSGLAPF</sequence>
<dbReference type="InterPro" id="IPR008333">
    <property type="entry name" value="Cbr1-like_FAD-bd_dom"/>
</dbReference>
<proteinExistence type="predicted"/>
<dbReference type="PANTHER" id="PTHR47878">
    <property type="entry name" value="OXIDOREDUCTASE FAD/NAD(P)-BINDING DOMAIN PROTEIN"/>
    <property type="match status" value="1"/>
</dbReference>
<accession>J9GKY3</accession>
<evidence type="ECO:0000259" key="1">
    <source>
        <dbReference type="PROSITE" id="PS51384"/>
    </source>
</evidence>
<dbReference type="PROSITE" id="PS51384">
    <property type="entry name" value="FAD_FR"/>
    <property type="match status" value="1"/>
</dbReference>
<dbReference type="PANTHER" id="PTHR47878:SF2">
    <property type="entry name" value="OXIDOREDUCTASE FAD_NAD(P)-BINDING DOMAIN PROTEIN"/>
    <property type="match status" value="1"/>
</dbReference>
<dbReference type="InterPro" id="IPR017927">
    <property type="entry name" value="FAD-bd_FR_type"/>
</dbReference>